<gene>
    <name evidence="1" type="ORF">A2319_03975</name>
</gene>
<organism evidence="1 2">
    <name type="scientific">Candidatus Kerfeldbacteria bacterium RIFOXYB2_FULL_38_14</name>
    <dbReference type="NCBI Taxonomy" id="1798547"/>
    <lineage>
        <taxon>Bacteria</taxon>
        <taxon>Candidatus Kerfeldiibacteriota</taxon>
    </lineage>
</organism>
<comment type="caution">
    <text evidence="1">The sequence shown here is derived from an EMBL/GenBank/DDBJ whole genome shotgun (WGS) entry which is preliminary data.</text>
</comment>
<evidence type="ECO:0000313" key="1">
    <source>
        <dbReference type="EMBL" id="OGY87496.1"/>
    </source>
</evidence>
<protein>
    <recommendedName>
        <fullName evidence="3">Zinc-binding domain-containing protein</fullName>
    </recommendedName>
</protein>
<name>A0A1G2BFM6_9BACT</name>
<dbReference type="EMBL" id="MHKI01000008">
    <property type="protein sequence ID" value="OGY87496.1"/>
    <property type="molecule type" value="Genomic_DNA"/>
</dbReference>
<evidence type="ECO:0008006" key="3">
    <source>
        <dbReference type="Google" id="ProtNLM"/>
    </source>
</evidence>
<sequence length="549" mass="63641">MPTCKQCQNEFVITSAEKKALGQFDVPHPKLCPDCRLQLQLCFRHNHRLYKNICAATGCEIISYISSDSVYTVYDQDYFWSNKWDALSYGQDFDFSRSFFEQFKMLFTKVPKVSMNGDPKNINSDYCSGATELKNCYLCFSAGWCEQVLYSEWCVKNTDVVDCYHTTALEIGYENIDVEESYNLYFSQECKKCTDSFFLYDCVGCTNCFGATNKRNASYLFFNEQLDEATYKQKIATLDLGNYQKSQAVKQRFVDLKNKEGIYRAHKIIASVDCLGDYISNSDLCTNCYDAVACENVINGFNVLQIKNSLDIAYAGMSELNYNCAGGYNDYNMLCSDKIRNGTDVAYCIESRNIENCFGCAGIFNKKYCILNKQYSKAEYFKLKNRIIAHMKKTGEYGDYFPADMSLHSYDDSLAQRTFPLTKTQAQKLGFYWLDEKIDQLSKATIDWGKVPRNIKNINADFLKHIYLCEQCRQGFKIISQELSFYKKHNLPLPHFCFACRTKNRLSLRRDCRLYHSTCAKCRKKISTTYAPDRPEIVYCEECYRKEVY</sequence>
<dbReference type="AlphaFoldDB" id="A0A1G2BFM6"/>
<evidence type="ECO:0000313" key="2">
    <source>
        <dbReference type="Proteomes" id="UP000176420"/>
    </source>
</evidence>
<proteinExistence type="predicted"/>
<reference evidence="1 2" key="1">
    <citation type="journal article" date="2016" name="Nat. Commun.">
        <title>Thousands of microbial genomes shed light on interconnected biogeochemical processes in an aquifer system.</title>
        <authorList>
            <person name="Anantharaman K."/>
            <person name="Brown C.T."/>
            <person name="Hug L.A."/>
            <person name="Sharon I."/>
            <person name="Castelle C.J."/>
            <person name="Probst A.J."/>
            <person name="Thomas B.C."/>
            <person name="Singh A."/>
            <person name="Wilkins M.J."/>
            <person name="Karaoz U."/>
            <person name="Brodie E.L."/>
            <person name="Williams K.H."/>
            <person name="Hubbard S.S."/>
            <person name="Banfield J.F."/>
        </authorList>
    </citation>
    <scope>NUCLEOTIDE SEQUENCE [LARGE SCALE GENOMIC DNA]</scope>
</reference>
<accession>A0A1G2BFM6</accession>
<dbReference type="Proteomes" id="UP000176420">
    <property type="component" value="Unassembled WGS sequence"/>
</dbReference>